<dbReference type="InterPro" id="IPR005814">
    <property type="entry name" value="Aminotrans_3"/>
</dbReference>
<dbReference type="PROSITE" id="PS00600">
    <property type="entry name" value="AA_TRANSFER_CLASS_3"/>
    <property type="match status" value="1"/>
</dbReference>
<sequence>MAPSRDDICVPAVTAKSQHGSGHLLHRSLAQKPAMVESASGIELKLASGQIVIDACGGAAVALIGHGNEEVTQAMVGQARKVSYVHTQAYTTAPAEELADIILKGNPYGLEKAFFVGSGSEAVESALKLARQYFYEKNEPKRVHLISRQQSYHGNTMAAMSISTNQARKAPYQGFCYPNVSHVSPAYAYQYKLDTESEAEFTERLLAELDAEMLRVGPETVAAFIAETVSGATLGCVAAPEGYFRGVRGLCDKYGMLLFLDEIMCGVGRTGTYFAFEQEGVVPDVVTIAKGLGGGYAAIAGVVMHGRVVDALRQGSQVFNSGHTYQAHPISCAAALAVQRIVQRDGLVARCAELGRCLGRLLREGLREGLRGCRSVGDIRGRGLFWGVEFVSDRASRQPLDPLARFGVRVQQIAFAKGVALLCIPGLAPSMASAAIMSWWRRPLL</sequence>
<keyword evidence="5" id="KW-0032">Aminotransferase</keyword>
<reference evidence="5 6" key="1">
    <citation type="submission" date="2015-09" db="EMBL/GenBank/DDBJ databases">
        <title>Draft genome of a European isolate of the apple canker pathogen Neonectria ditissima.</title>
        <authorList>
            <person name="Gomez-Cortecero A."/>
            <person name="Harrison R.J."/>
            <person name="Armitage A.D."/>
        </authorList>
    </citation>
    <scope>NUCLEOTIDE SEQUENCE [LARGE SCALE GENOMIC DNA]</scope>
    <source>
        <strain evidence="5 6">R09/05</strain>
    </source>
</reference>
<evidence type="ECO:0000313" key="5">
    <source>
        <dbReference type="EMBL" id="KPM44505.1"/>
    </source>
</evidence>
<dbReference type="FunFam" id="3.40.640.10:FF:000004">
    <property type="entry name" value="Acetylornithine aminotransferase"/>
    <property type="match status" value="1"/>
</dbReference>
<protein>
    <submittedName>
        <fullName evidence="5">Putative aminotransferase</fullName>
    </submittedName>
</protein>
<dbReference type="CDD" id="cd00610">
    <property type="entry name" value="OAT_like"/>
    <property type="match status" value="1"/>
</dbReference>
<dbReference type="AlphaFoldDB" id="A0A0P7BVQ5"/>
<evidence type="ECO:0000256" key="2">
    <source>
        <dbReference type="ARBA" id="ARBA00008954"/>
    </source>
</evidence>
<dbReference type="PANTHER" id="PTHR43094">
    <property type="entry name" value="AMINOTRANSFERASE"/>
    <property type="match status" value="1"/>
</dbReference>
<comment type="caution">
    <text evidence="5">The sequence shown here is derived from an EMBL/GenBank/DDBJ whole genome shotgun (WGS) entry which is preliminary data.</text>
</comment>
<comment type="cofactor">
    <cofactor evidence="1">
        <name>pyridoxal 5'-phosphate</name>
        <dbReference type="ChEBI" id="CHEBI:597326"/>
    </cofactor>
</comment>
<dbReference type="GO" id="GO:0008483">
    <property type="term" value="F:transaminase activity"/>
    <property type="evidence" value="ECO:0007669"/>
    <property type="project" value="UniProtKB-KW"/>
</dbReference>
<keyword evidence="5" id="KW-0808">Transferase</keyword>
<keyword evidence="3 4" id="KW-0663">Pyridoxal phosphate</keyword>
<proteinExistence type="inferred from homology"/>
<dbReference type="GO" id="GO:0005829">
    <property type="term" value="C:cytosol"/>
    <property type="evidence" value="ECO:0007669"/>
    <property type="project" value="TreeGrafter"/>
</dbReference>
<dbReference type="PANTHER" id="PTHR43094:SF1">
    <property type="entry name" value="AMINOTRANSFERASE CLASS-III"/>
    <property type="match status" value="1"/>
</dbReference>
<dbReference type="STRING" id="78410.A0A0P7BVQ5"/>
<dbReference type="NCBIfam" id="NF005685">
    <property type="entry name" value="PRK07483.1"/>
    <property type="match status" value="1"/>
</dbReference>
<evidence type="ECO:0000256" key="4">
    <source>
        <dbReference type="RuleBase" id="RU003560"/>
    </source>
</evidence>
<dbReference type="GO" id="GO:0030170">
    <property type="term" value="F:pyridoxal phosphate binding"/>
    <property type="evidence" value="ECO:0007669"/>
    <property type="project" value="InterPro"/>
</dbReference>
<dbReference type="SUPFAM" id="SSF53383">
    <property type="entry name" value="PLP-dependent transferases"/>
    <property type="match status" value="1"/>
</dbReference>
<evidence type="ECO:0000256" key="1">
    <source>
        <dbReference type="ARBA" id="ARBA00001933"/>
    </source>
</evidence>
<dbReference type="Proteomes" id="UP000050424">
    <property type="component" value="Unassembled WGS sequence"/>
</dbReference>
<accession>A0A0P7BVQ5</accession>
<dbReference type="Pfam" id="PF00202">
    <property type="entry name" value="Aminotran_3"/>
    <property type="match status" value="1"/>
</dbReference>
<comment type="similarity">
    <text evidence="2 4">Belongs to the class-III pyridoxal-phosphate-dependent aminotransferase family.</text>
</comment>
<evidence type="ECO:0000313" key="6">
    <source>
        <dbReference type="Proteomes" id="UP000050424"/>
    </source>
</evidence>
<dbReference type="InterPro" id="IPR049704">
    <property type="entry name" value="Aminotrans_3_PPA_site"/>
</dbReference>
<dbReference type="InterPro" id="IPR015421">
    <property type="entry name" value="PyrdxlP-dep_Trfase_major"/>
</dbReference>
<dbReference type="InterPro" id="IPR015422">
    <property type="entry name" value="PyrdxlP-dep_Trfase_small"/>
</dbReference>
<evidence type="ECO:0000256" key="3">
    <source>
        <dbReference type="ARBA" id="ARBA00022898"/>
    </source>
</evidence>
<dbReference type="InterPro" id="IPR015424">
    <property type="entry name" value="PyrdxlP-dep_Trfase"/>
</dbReference>
<keyword evidence="6" id="KW-1185">Reference proteome</keyword>
<dbReference type="Gene3D" id="3.40.640.10">
    <property type="entry name" value="Type I PLP-dependent aspartate aminotransferase-like (Major domain)"/>
    <property type="match status" value="1"/>
</dbReference>
<organism evidence="5 6">
    <name type="scientific">Neonectria ditissima</name>
    <dbReference type="NCBI Taxonomy" id="78410"/>
    <lineage>
        <taxon>Eukaryota</taxon>
        <taxon>Fungi</taxon>
        <taxon>Dikarya</taxon>
        <taxon>Ascomycota</taxon>
        <taxon>Pezizomycotina</taxon>
        <taxon>Sordariomycetes</taxon>
        <taxon>Hypocreomycetidae</taxon>
        <taxon>Hypocreales</taxon>
        <taxon>Nectriaceae</taxon>
        <taxon>Neonectria</taxon>
    </lineage>
</organism>
<dbReference type="OrthoDB" id="5419315at2759"/>
<gene>
    <name evidence="5" type="ORF">AK830_g2042</name>
</gene>
<dbReference type="Gene3D" id="3.90.1150.10">
    <property type="entry name" value="Aspartate Aminotransferase, domain 1"/>
    <property type="match status" value="1"/>
</dbReference>
<dbReference type="EMBL" id="LKCW01000018">
    <property type="protein sequence ID" value="KPM44505.1"/>
    <property type="molecule type" value="Genomic_DNA"/>
</dbReference>
<name>A0A0P7BVQ5_9HYPO</name>